<dbReference type="EMBL" id="CP001087">
    <property type="protein sequence ID" value="ACN13741.1"/>
    <property type="molecule type" value="Genomic_DNA"/>
</dbReference>
<dbReference type="HOGENOM" id="CLU_009834_3_0_7"/>
<dbReference type="GO" id="GO:0006635">
    <property type="term" value="P:fatty acid beta-oxidation"/>
    <property type="evidence" value="ECO:0007669"/>
    <property type="project" value="TreeGrafter"/>
</dbReference>
<organism evidence="1 2">
    <name type="scientific">Desulforapulum autotrophicum (strain ATCC 43914 / DSM 3382 / VKM B-1955 / HRM2)</name>
    <name type="common">Desulfobacterium autotrophicum</name>
    <dbReference type="NCBI Taxonomy" id="177437"/>
    <lineage>
        <taxon>Bacteria</taxon>
        <taxon>Pseudomonadati</taxon>
        <taxon>Thermodesulfobacteriota</taxon>
        <taxon>Desulfobacteria</taxon>
        <taxon>Desulfobacterales</taxon>
        <taxon>Desulfobacteraceae</taxon>
        <taxon>Desulforapulum</taxon>
    </lineage>
</organism>
<dbReference type="eggNOG" id="COG1024">
    <property type="taxonomic scope" value="Bacteria"/>
</dbReference>
<gene>
    <name evidence="1" type="primary">fadJ</name>
    <name evidence="1" type="ordered locus">HRM2_06270</name>
</gene>
<dbReference type="GO" id="GO:0003824">
    <property type="term" value="F:catalytic activity"/>
    <property type="evidence" value="ECO:0007669"/>
    <property type="project" value="UniProtKB-ARBA"/>
</dbReference>
<evidence type="ECO:0000313" key="1">
    <source>
        <dbReference type="EMBL" id="ACN13741.1"/>
    </source>
</evidence>
<dbReference type="AlphaFoldDB" id="C0QIV1"/>
<dbReference type="RefSeq" id="WP_012662990.1">
    <property type="nucleotide sequence ID" value="NC_012108.1"/>
</dbReference>
<protein>
    <submittedName>
        <fullName evidence="1">FadJ</fullName>
    </submittedName>
</protein>
<proteinExistence type="predicted"/>
<accession>C0QIV1</accession>
<sequence>MLETQIEDQTLIATLVNGKTNAITRKTLDRLKAAVEQVKTDETIKGLVLTGSGRFFSSGFDLNTFMGFETLDQAVKFITYADEVLLDLFLCPKPVVCAMNGHSAAGGLILAMASDYRIITDHPKIKVGMSEIKIGVPLSPAQSAVMRFGLDSDKRFRDVMYFGEMIDVKTALDREMVDKIVPADELIKTAKAIVSLWIDTPARPFCRLKEELRMETGSHIRARLEDTGWHHALDCFSKKEVRDTLAFVQSTME</sequence>
<reference evidence="1 2" key="1">
    <citation type="journal article" date="2009" name="Environ. Microbiol.">
        <title>Genome sequence of Desulfobacterium autotrophicum HRM2, a marine sulfate reducer oxidizing organic carbon completely to carbon dioxide.</title>
        <authorList>
            <person name="Strittmatter A.W."/>
            <person name="Liesegang H."/>
            <person name="Rabus R."/>
            <person name="Decker I."/>
            <person name="Amann J."/>
            <person name="Andres S."/>
            <person name="Henne A."/>
            <person name="Fricke W.F."/>
            <person name="Martinez-Arias R."/>
            <person name="Bartels D."/>
            <person name="Goesmann A."/>
            <person name="Krause L."/>
            <person name="Puehler A."/>
            <person name="Klenk H.P."/>
            <person name="Richter M."/>
            <person name="Schuler M."/>
            <person name="Gloeckner F.O."/>
            <person name="Meyerdierks A."/>
            <person name="Gottschalk G."/>
            <person name="Amann R."/>
        </authorList>
    </citation>
    <scope>NUCLEOTIDE SEQUENCE [LARGE SCALE GENOMIC DNA]</scope>
    <source>
        <strain evidence="2">ATCC 43914 / DSM 3382 / HRM2</strain>
    </source>
</reference>
<dbReference type="OrthoDB" id="5365311at2"/>
<evidence type="ECO:0000313" key="2">
    <source>
        <dbReference type="Proteomes" id="UP000000442"/>
    </source>
</evidence>
<dbReference type="Gene3D" id="3.90.226.10">
    <property type="entry name" value="2-enoyl-CoA Hydratase, Chain A, domain 1"/>
    <property type="match status" value="1"/>
</dbReference>
<dbReference type="Proteomes" id="UP000000442">
    <property type="component" value="Chromosome"/>
</dbReference>
<dbReference type="SUPFAM" id="SSF52096">
    <property type="entry name" value="ClpP/crotonase"/>
    <property type="match status" value="1"/>
</dbReference>
<dbReference type="PANTHER" id="PTHR11941:SF54">
    <property type="entry name" value="ENOYL-COA HYDRATASE, MITOCHONDRIAL"/>
    <property type="match status" value="1"/>
</dbReference>
<dbReference type="STRING" id="177437.HRM2_06270"/>
<dbReference type="KEGG" id="dat:HRM2_06270"/>
<dbReference type="InterPro" id="IPR001753">
    <property type="entry name" value="Enoyl-CoA_hydra/iso"/>
</dbReference>
<name>C0QIV1_DESAH</name>
<dbReference type="InterPro" id="IPR029045">
    <property type="entry name" value="ClpP/crotonase-like_dom_sf"/>
</dbReference>
<keyword evidence="2" id="KW-1185">Reference proteome</keyword>
<dbReference type="PANTHER" id="PTHR11941">
    <property type="entry name" value="ENOYL-COA HYDRATASE-RELATED"/>
    <property type="match status" value="1"/>
</dbReference>
<dbReference type="Pfam" id="PF00378">
    <property type="entry name" value="ECH_1"/>
    <property type="match status" value="1"/>
</dbReference>
<dbReference type="CDD" id="cd06558">
    <property type="entry name" value="crotonase-like"/>
    <property type="match status" value="1"/>
</dbReference>